<keyword evidence="1" id="KW-1133">Transmembrane helix</keyword>
<keyword evidence="1" id="KW-0812">Transmembrane</keyword>
<evidence type="ECO:0000313" key="2">
    <source>
        <dbReference type="Proteomes" id="UP000887564"/>
    </source>
</evidence>
<evidence type="ECO:0000313" key="3">
    <source>
        <dbReference type="WBParaSite" id="PEQ_0000155801-mRNA-1"/>
    </source>
</evidence>
<reference evidence="3" key="1">
    <citation type="submission" date="2022-11" db="UniProtKB">
        <authorList>
            <consortium name="WormBaseParasite"/>
        </authorList>
    </citation>
    <scope>IDENTIFICATION</scope>
</reference>
<sequence>MSVLHGVALFQSFTCNICALISRLISFAINMYLLRRINGDLLGVVNVRYFALVFFNTIFAFLFSLSLKANVEEGSSLYCRKFFNEVK</sequence>
<proteinExistence type="predicted"/>
<dbReference type="Proteomes" id="UP000887564">
    <property type="component" value="Unplaced"/>
</dbReference>
<dbReference type="WBParaSite" id="PEQ_0000155801-mRNA-1">
    <property type="protein sequence ID" value="PEQ_0000155801-mRNA-1"/>
    <property type="gene ID" value="PEQ_0000155801"/>
</dbReference>
<dbReference type="AlphaFoldDB" id="A0A914R5M1"/>
<protein>
    <submittedName>
        <fullName evidence="3">Protein RFT1 homolog</fullName>
    </submittedName>
</protein>
<feature type="transmembrane region" description="Helical" evidence="1">
    <location>
        <begin position="49"/>
        <end position="67"/>
    </location>
</feature>
<keyword evidence="1" id="KW-0472">Membrane</keyword>
<evidence type="ECO:0000256" key="1">
    <source>
        <dbReference type="SAM" id="Phobius"/>
    </source>
</evidence>
<accession>A0A914R5M1</accession>
<feature type="transmembrane region" description="Helical" evidence="1">
    <location>
        <begin position="7"/>
        <end position="29"/>
    </location>
</feature>
<organism evidence="2 3">
    <name type="scientific">Parascaris equorum</name>
    <name type="common">Equine roundworm</name>
    <dbReference type="NCBI Taxonomy" id="6256"/>
    <lineage>
        <taxon>Eukaryota</taxon>
        <taxon>Metazoa</taxon>
        <taxon>Ecdysozoa</taxon>
        <taxon>Nematoda</taxon>
        <taxon>Chromadorea</taxon>
        <taxon>Rhabditida</taxon>
        <taxon>Spirurina</taxon>
        <taxon>Ascaridomorpha</taxon>
        <taxon>Ascaridoidea</taxon>
        <taxon>Ascarididae</taxon>
        <taxon>Parascaris</taxon>
    </lineage>
</organism>
<keyword evidence="2" id="KW-1185">Reference proteome</keyword>
<name>A0A914R5M1_PAREQ</name>